<reference evidence="2 3" key="1">
    <citation type="submission" date="2019-12" db="EMBL/GenBank/DDBJ databases">
        <title>Deinococcus sp. HMF7620 Genome sequencing and assembly.</title>
        <authorList>
            <person name="Kang H."/>
            <person name="Kim H."/>
            <person name="Joh K."/>
        </authorList>
    </citation>
    <scope>NUCLEOTIDE SEQUENCE [LARGE SCALE GENOMIC DNA]</scope>
    <source>
        <strain evidence="2 3">HMF7620</strain>
    </source>
</reference>
<accession>A0A7C9HTV8</accession>
<dbReference type="EMBL" id="WQLB01000036">
    <property type="protein sequence ID" value="MVN88874.1"/>
    <property type="molecule type" value="Genomic_DNA"/>
</dbReference>
<keyword evidence="3" id="KW-1185">Reference proteome</keyword>
<evidence type="ECO:0000313" key="3">
    <source>
        <dbReference type="Proteomes" id="UP000483286"/>
    </source>
</evidence>
<protein>
    <submittedName>
        <fullName evidence="2">DUF2382 domain-containing protein</fullName>
    </submittedName>
</protein>
<gene>
    <name evidence="2" type="ORF">GO986_19210</name>
</gene>
<dbReference type="RefSeq" id="WP_157461068.1">
    <property type="nucleotide sequence ID" value="NZ_WQLB01000036.1"/>
</dbReference>
<evidence type="ECO:0000313" key="2">
    <source>
        <dbReference type="EMBL" id="MVN88874.1"/>
    </source>
</evidence>
<sequence length="136" mass="15593">MKEERKVSRALEGVLQLREERAEVRKIREATGQVMLRRERRVREETVRVELVSEVLVITAIEGAPTVQIGTRTLAPGESYEVLLSDERAVVDKVIAQTQEVRVFKDTFVREETVPLQLAYEELVVEEQTFLPDANT</sequence>
<dbReference type="InterPro" id="IPR019060">
    <property type="entry name" value="DUF2382"/>
</dbReference>
<organism evidence="2 3">
    <name type="scientific">Deinococcus arboris</name>
    <dbReference type="NCBI Taxonomy" id="2682977"/>
    <lineage>
        <taxon>Bacteria</taxon>
        <taxon>Thermotogati</taxon>
        <taxon>Deinococcota</taxon>
        <taxon>Deinococci</taxon>
        <taxon>Deinococcales</taxon>
        <taxon>Deinococcaceae</taxon>
        <taxon>Deinococcus</taxon>
    </lineage>
</organism>
<dbReference type="Proteomes" id="UP000483286">
    <property type="component" value="Unassembled WGS sequence"/>
</dbReference>
<dbReference type="Pfam" id="PF09557">
    <property type="entry name" value="DUF2382"/>
    <property type="match status" value="1"/>
</dbReference>
<comment type="caution">
    <text evidence="2">The sequence shown here is derived from an EMBL/GenBank/DDBJ whole genome shotgun (WGS) entry which is preliminary data.</text>
</comment>
<dbReference type="AlphaFoldDB" id="A0A7C9HTV8"/>
<proteinExistence type="predicted"/>
<evidence type="ECO:0000259" key="1">
    <source>
        <dbReference type="Pfam" id="PF09557"/>
    </source>
</evidence>
<name>A0A7C9HTV8_9DEIO</name>
<feature type="domain" description="DUF2382" evidence="1">
    <location>
        <begin position="15"/>
        <end position="125"/>
    </location>
</feature>